<comment type="caution">
    <text evidence="10">The sequence shown here is derived from an EMBL/GenBank/DDBJ whole genome shotgun (WGS) entry which is preliminary data.</text>
</comment>
<dbReference type="PANTHER" id="PTHR30203:SF20">
    <property type="entry name" value="MULTIDRUG RESISTANCE OUTER MEMBRANE PROTEIN MDTP-RELATED"/>
    <property type="match status" value="1"/>
</dbReference>
<dbReference type="PROSITE" id="PS51257">
    <property type="entry name" value="PROKAR_LIPOPROTEIN"/>
    <property type="match status" value="1"/>
</dbReference>
<evidence type="ECO:0000256" key="5">
    <source>
        <dbReference type="ARBA" id="ARBA00022729"/>
    </source>
</evidence>
<evidence type="ECO:0000256" key="2">
    <source>
        <dbReference type="ARBA" id="ARBA00007613"/>
    </source>
</evidence>
<keyword evidence="6" id="KW-0472">Membrane</keyword>
<keyword evidence="3" id="KW-1134">Transmembrane beta strand</keyword>
<dbReference type="InterPro" id="IPR003423">
    <property type="entry name" value="OMP_efflux"/>
</dbReference>
<evidence type="ECO:0000256" key="8">
    <source>
        <dbReference type="ARBA" id="ARBA00023288"/>
    </source>
</evidence>
<dbReference type="RefSeq" id="WP_128980745.1">
    <property type="nucleotide sequence ID" value="NZ_PDKJ01000006.1"/>
</dbReference>
<dbReference type="Gene3D" id="1.20.1600.10">
    <property type="entry name" value="Outer membrane efflux proteins (OEP)"/>
    <property type="match status" value="1"/>
</dbReference>
<dbReference type="InterPro" id="IPR010131">
    <property type="entry name" value="MdtP/NodT-like"/>
</dbReference>
<sequence>MRIILFTISLIILFAGCAPKVNKLEKIKDTKIQKELLKDLNNFNSNDIQLKDNWWENFDDKQLNILIENAIKNAPSIKQLEARYKIATNLIKSHQSSNLPNVNFGSNFSRQKYSENYDTPAPLAGNYNNSYDIGLELNYKFDFWDERASLIKALKNEALAQKAIIKVKELEITTSISKLYISWNFKIQKIQRLRTLKKLVYEKHSILEKLNKLGLADEKKINESNYLIEKLNQNILNIKEQIQDTKSSIAIIAGLLPSKMKELKTPNISKEYKFYIPKDIHLDIVSHLPQIAVQKYLLASKDAYITNAKAQFYPNINLSGFIGFTSFPWSKLFESTSLAPNTGVALSLPIFDGNRRKFNLNSKLNDYNSQIYAYNQSIIEAVNEIVKTLKLIQLNKSDVKAQKIVMSNKIKNKNIEKRVFELGLKNKISYINSKIEVQEETLNNLTLEDKQLQLQVDLIKSLGGGYTNKVENNVSRIK</sequence>
<dbReference type="GO" id="GO:0015562">
    <property type="term" value="F:efflux transmembrane transporter activity"/>
    <property type="evidence" value="ECO:0007669"/>
    <property type="project" value="InterPro"/>
</dbReference>
<dbReference type="Gene3D" id="2.20.200.10">
    <property type="entry name" value="Outer membrane efflux proteins (OEP)"/>
    <property type="match status" value="1"/>
</dbReference>
<dbReference type="SUPFAM" id="SSF56954">
    <property type="entry name" value="Outer membrane efflux proteins (OEP)"/>
    <property type="match status" value="1"/>
</dbReference>
<feature type="coiled-coil region" evidence="9">
    <location>
        <begin position="221"/>
        <end position="248"/>
    </location>
</feature>
<name>A0A4V1LRG5_9BACT</name>
<protein>
    <recommendedName>
        <fullName evidence="12">RND transporter</fullName>
    </recommendedName>
</protein>
<proteinExistence type="inferred from homology"/>
<dbReference type="Pfam" id="PF02321">
    <property type="entry name" value="OEP"/>
    <property type="match status" value="2"/>
</dbReference>
<evidence type="ECO:0008006" key="12">
    <source>
        <dbReference type="Google" id="ProtNLM"/>
    </source>
</evidence>
<accession>A0A4V1LRG5</accession>
<evidence type="ECO:0000256" key="6">
    <source>
        <dbReference type="ARBA" id="ARBA00023136"/>
    </source>
</evidence>
<comment type="subcellular location">
    <subcellularLocation>
        <location evidence="1">Membrane</location>
    </subcellularLocation>
</comment>
<reference evidence="10 11" key="1">
    <citation type="submission" date="2017-10" db="EMBL/GenBank/DDBJ databases">
        <title>Genomics of the genus Arcobacter.</title>
        <authorList>
            <person name="Perez-Cataluna A."/>
            <person name="Figueras M.J."/>
        </authorList>
    </citation>
    <scope>NUCLEOTIDE SEQUENCE [LARGE SCALE GENOMIC DNA]</scope>
    <source>
        <strain evidence="10 11">CECT 8993</strain>
    </source>
</reference>
<dbReference type="AlphaFoldDB" id="A0A4V1LRG5"/>
<dbReference type="Proteomes" id="UP000290172">
    <property type="component" value="Unassembled WGS sequence"/>
</dbReference>
<evidence type="ECO:0000256" key="4">
    <source>
        <dbReference type="ARBA" id="ARBA00022692"/>
    </source>
</evidence>
<keyword evidence="8" id="KW-0449">Lipoprotein</keyword>
<evidence type="ECO:0000256" key="1">
    <source>
        <dbReference type="ARBA" id="ARBA00004370"/>
    </source>
</evidence>
<evidence type="ECO:0000256" key="7">
    <source>
        <dbReference type="ARBA" id="ARBA00023139"/>
    </source>
</evidence>
<keyword evidence="5" id="KW-0732">Signal</keyword>
<keyword evidence="4" id="KW-0812">Transmembrane</keyword>
<keyword evidence="9" id="KW-0175">Coiled coil</keyword>
<gene>
    <name evidence="10" type="ORF">CRV08_07620</name>
</gene>
<comment type="similarity">
    <text evidence="2">Belongs to the outer membrane factor (OMF) (TC 1.B.17) family.</text>
</comment>
<dbReference type="EMBL" id="PDKJ01000006">
    <property type="protein sequence ID" value="RXJ68118.1"/>
    <property type="molecule type" value="Genomic_DNA"/>
</dbReference>
<evidence type="ECO:0000256" key="3">
    <source>
        <dbReference type="ARBA" id="ARBA00022452"/>
    </source>
</evidence>
<keyword evidence="7" id="KW-0564">Palmitate</keyword>
<organism evidence="10 11">
    <name type="scientific">Halarcobacter ebronensis</name>
    <dbReference type="NCBI Taxonomy" id="1462615"/>
    <lineage>
        <taxon>Bacteria</taxon>
        <taxon>Pseudomonadati</taxon>
        <taxon>Campylobacterota</taxon>
        <taxon>Epsilonproteobacteria</taxon>
        <taxon>Campylobacterales</taxon>
        <taxon>Arcobacteraceae</taxon>
        <taxon>Halarcobacter</taxon>
    </lineage>
</organism>
<dbReference type="PANTHER" id="PTHR30203">
    <property type="entry name" value="OUTER MEMBRANE CATION EFFLUX PROTEIN"/>
    <property type="match status" value="1"/>
</dbReference>
<dbReference type="GO" id="GO:0016020">
    <property type="term" value="C:membrane"/>
    <property type="evidence" value="ECO:0007669"/>
    <property type="project" value="UniProtKB-SubCell"/>
</dbReference>
<evidence type="ECO:0000313" key="10">
    <source>
        <dbReference type="EMBL" id="RXJ68118.1"/>
    </source>
</evidence>
<evidence type="ECO:0000313" key="11">
    <source>
        <dbReference type="Proteomes" id="UP000290172"/>
    </source>
</evidence>
<evidence type="ECO:0000256" key="9">
    <source>
        <dbReference type="SAM" id="Coils"/>
    </source>
</evidence>